<evidence type="ECO:0000259" key="3">
    <source>
        <dbReference type="Pfam" id="PF01052"/>
    </source>
</evidence>
<protein>
    <submittedName>
        <fullName evidence="4">FliM/FliN family flagellar motor switch protein</fullName>
    </submittedName>
</protein>
<keyword evidence="4" id="KW-0969">Cilium</keyword>
<comment type="similarity">
    <text evidence="1">Belongs to the FliN/MopA/SpaO family.</text>
</comment>
<feature type="domain" description="Flagellar motor switch protein FliN-like C-terminal" evidence="3">
    <location>
        <begin position="280"/>
        <end position="349"/>
    </location>
</feature>
<keyword evidence="4" id="KW-0282">Flagellum</keyword>
<name>A0ABT3QCR2_9PROT</name>
<dbReference type="InterPro" id="IPR036429">
    <property type="entry name" value="SpoA-like_sf"/>
</dbReference>
<dbReference type="Gene3D" id="2.30.330.10">
    <property type="entry name" value="SpoA-like"/>
    <property type="match status" value="1"/>
</dbReference>
<feature type="region of interest" description="Disordered" evidence="2">
    <location>
        <begin position="255"/>
        <end position="274"/>
    </location>
</feature>
<dbReference type="PANTHER" id="PTHR30034:SF6">
    <property type="entry name" value="YOP PROTEINS TRANSLOCATION PROTEIN Q"/>
    <property type="match status" value="1"/>
</dbReference>
<proteinExistence type="inferred from homology"/>
<reference evidence="4 5" key="1">
    <citation type="submission" date="2022-11" db="EMBL/GenBank/DDBJ databases">
        <title>Genome sequencing of Acetobacter type strain.</title>
        <authorList>
            <person name="Heo J."/>
            <person name="Lee D."/>
            <person name="Han B.-H."/>
            <person name="Hong S.-B."/>
            <person name="Kwon S.-W."/>
        </authorList>
    </citation>
    <scope>NUCLEOTIDE SEQUENCE [LARGE SCALE GENOMIC DNA]</scope>
    <source>
        <strain evidence="4 5">KACC 21253</strain>
    </source>
</reference>
<dbReference type="EMBL" id="JAPIUZ010000001">
    <property type="protein sequence ID" value="MCX2563093.1"/>
    <property type="molecule type" value="Genomic_DNA"/>
</dbReference>
<accession>A0ABT3QCR2</accession>
<dbReference type="InterPro" id="IPR001172">
    <property type="entry name" value="FliN_T3SS_HrcQb"/>
</dbReference>
<keyword evidence="4" id="KW-0966">Cell projection</keyword>
<dbReference type="RefSeq" id="WP_173560081.1">
    <property type="nucleotide sequence ID" value="NZ_JAERKX010000005.1"/>
</dbReference>
<evidence type="ECO:0000256" key="1">
    <source>
        <dbReference type="ARBA" id="ARBA00009226"/>
    </source>
</evidence>
<gene>
    <name evidence="4" type="ORF">OQ497_03840</name>
</gene>
<evidence type="ECO:0000313" key="4">
    <source>
        <dbReference type="EMBL" id="MCX2563093.1"/>
    </source>
</evidence>
<evidence type="ECO:0000256" key="2">
    <source>
        <dbReference type="SAM" id="MobiDB-lite"/>
    </source>
</evidence>
<organism evidence="4 5">
    <name type="scientific">Acetobacter thailandicus</name>
    <dbReference type="NCBI Taxonomy" id="1502842"/>
    <lineage>
        <taxon>Bacteria</taxon>
        <taxon>Pseudomonadati</taxon>
        <taxon>Pseudomonadota</taxon>
        <taxon>Alphaproteobacteria</taxon>
        <taxon>Acetobacterales</taxon>
        <taxon>Acetobacteraceae</taxon>
        <taxon>Acetobacter</taxon>
    </lineage>
</organism>
<keyword evidence="5" id="KW-1185">Reference proteome</keyword>
<dbReference type="PANTHER" id="PTHR30034">
    <property type="entry name" value="FLAGELLAR MOTOR SWITCH PROTEIN FLIM"/>
    <property type="match status" value="1"/>
</dbReference>
<dbReference type="InterPro" id="IPR001543">
    <property type="entry name" value="FliN-like_C"/>
</dbReference>
<dbReference type="SUPFAM" id="SSF101801">
    <property type="entry name" value="Surface presentation of antigens (SPOA)"/>
    <property type="match status" value="1"/>
</dbReference>
<dbReference type="Proteomes" id="UP001301152">
    <property type="component" value="Unassembled WGS sequence"/>
</dbReference>
<dbReference type="PRINTS" id="PR00956">
    <property type="entry name" value="FLGMOTORFLIN"/>
</dbReference>
<sequence length="351" mass="37712">MTTEARTYPLPSAVPYHPHTLGYNAAVSRLFGRKPFIIPAGKTTFTIRFNPPVTPENDWYALVFSTGEDKGFFLLSKESMSALLHMAEPSPHAGIEPEVALLLLELLFEKALNSFEEMSGQVVHLSYITTAAEALRHTDINCRTGFQAASDTNILFEGVLCFETAFLPLLHSLAPPLAVHFPDPPVTLALTVGSVALTPGQLSMLAPGFGLVLGPGDSISLSITAAEALSASVNYVNNKIIFHSNLSPVTQNLTANRTDMTDTPPSPETDPSSLISESTLDQLQIPLTFELARITVSLAELRTMGEGHIIDIGPLNERAVSIIANGRRIGEGELVTIGQSAAVRITRIITS</sequence>
<evidence type="ECO:0000313" key="5">
    <source>
        <dbReference type="Proteomes" id="UP001301152"/>
    </source>
</evidence>
<dbReference type="Pfam" id="PF01052">
    <property type="entry name" value="FliMN_C"/>
    <property type="match status" value="1"/>
</dbReference>
<comment type="caution">
    <text evidence="4">The sequence shown here is derived from an EMBL/GenBank/DDBJ whole genome shotgun (WGS) entry which is preliminary data.</text>
</comment>